<proteinExistence type="predicted"/>
<keyword evidence="2" id="KW-1185">Reference proteome</keyword>
<protein>
    <submittedName>
        <fullName evidence="1">Uncharacterized protein</fullName>
    </submittedName>
</protein>
<sequence length="145" mass="16565">MSQHASAHEIDNLLLLVVAGIRSGGLTREEGLELLQTSFFIPGGLELGTFPYEFWRSAMESMVGAVEFFLEQYWTETLVDGEQTREVSFAMERYGSYLIINHFAKATASGTPIQDPFGYIHTVFQEPLKRRTLPSRLFFRLSKHR</sequence>
<dbReference type="EMBL" id="RCNT01000019">
    <property type="protein sequence ID" value="RMA40604.1"/>
    <property type="molecule type" value="Genomic_DNA"/>
</dbReference>
<dbReference type="AlphaFoldDB" id="A0A3L9XVF5"/>
<organism evidence="1 2">
    <name type="scientific">Rhodophyticola porphyridii</name>
    <dbReference type="NCBI Taxonomy" id="1852017"/>
    <lineage>
        <taxon>Bacteria</taxon>
        <taxon>Pseudomonadati</taxon>
        <taxon>Pseudomonadota</taxon>
        <taxon>Alphaproteobacteria</taxon>
        <taxon>Rhodobacterales</taxon>
        <taxon>Roseobacteraceae</taxon>
        <taxon>Rhodophyticola</taxon>
    </lineage>
</organism>
<name>A0A3L9XVF5_9RHOB</name>
<evidence type="ECO:0000313" key="1">
    <source>
        <dbReference type="EMBL" id="RMA40604.1"/>
    </source>
</evidence>
<gene>
    <name evidence="1" type="ORF">D9R08_18830</name>
</gene>
<evidence type="ECO:0000313" key="2">
    <source>
        <dbReference type="Proteomes" id="UP000281343"/>
    </source>
</evidence>
<reference evidence="1 2" key="1">
    <citation type="submission" date="2018-10" db="EMBL/GenBank/DDBJ databases">
        <authorList>
            <person name="Jung H.S."/>
            <person name="Jeon C.O."/>
        </authorList>
    </citation>
    <scope>NUCLEOTIDE SEQUENCE [LARGE SCALE GENOMIC DNA]</scope>
    <source>
        <strain evidence="1 2">MA-7-27</strain>
    </source>
</reference>
<accession>A0A3L9XVF5</accession>
<comment type="caution">
    <text evidence="1">The sequence shown here is derived from an EMBL/GenBank/DDBJ whole genome shotgun (WGS) entry which is preliminary data.</text>
</comment>
<dbReference type="Proteomes" id="UP000281343">
    <property type="component" value="Unassembled WGS sequence"/>
</dbReference>